<dbReference type="HOGENOM" id="CLU_1863937_0_0_5"/>
<reference evidence="2 3" key="1">
    <citation type="journal article" date="2012" name="Stand. Genomic Sci.">
        <title>Complete genome sequence of the facultatively chemolithoautotrophic and methylotrophic alpha Proteobacterium Starkeya novella type strain (ATCC 8093(T)).</title>
        <authorList>
            <person name="Kappler U."/>
            <person name="Davenport K."/>
            <person name="Beatson S."/>
            <person name="Lucas S."/>
            <person name="Lapidus A."/>
            <person name="Copeland A."/>
            <person name="Berry K.W."/>
            <person name="Glavina Del Rio T."/>
            <person name="Hammon N."/>
            <person name="Dalin E."/>
            <person name="Tice H."/>
            <person name="Pitluck S."/>
            <person name="Richardson P."/>
            <person name="Bruce D."/>
            <person name="Goodwin L.A."/>
            <person name="Han C."/>
            <person name="Tapia R."/>
            <person name="Detter J.C."/>
            <person name="Chang Y.J."/>
            <person name="Jeffries C.D."/>
            <person name="Land M."/>
            <person name="Hauser L."/>
            <person name="Kyrpides N.C."/>
            <person name="Goker M."/>
            <person name="Ivanova N."/>
            <person name="Klenk H.P."/>
            <person name="Woyke T."/>
        </authorList>
    </citation>
    <scope>NUCLEOTIDE SEQUENCE [LARGE SCALE GENOMIC DNA]</scope>
    <source>
        <strain evidence="3">ATCC 8093 / DSM 506 / JCM 20403 / CCM 1077 / IAM 12100 / NBRC 12443 / NCIMB 10456</strain>
    </source>
</reference>
<keyword evidence="3" id="KW-1185">Reference proteome</keyword>
<feature type="chain" id="PRO_5003092581" evidence="1">
    <location>
        <begin position="25"/>
        <end position="137"/>
    </location>
</feature>
<organism evidence="2 3">
    <name type="scientific">Ancylobacter novellus (strain ATCC 8093 / DSM 506 / JCM 20403 / CCM 1077 / IAM 12100 / NBRC 12443 / NCIMB 10456)</name>
    <name type="common">Starkeya novella</name>
    <dbReference type="NCBI Taxonomy" id="639283"/>
    <lineage>
        <taxon>Bacteria</taxon>
        <taxon>Pseudomonadati</taxon>
        <taxon>Pseudomonadota</taxon>
        <taxon>Alphaproteobacteria</taxon>
        <taxon>Hyphomicrobiales</taxon>
        <taxon>Xanthobacteraceae</taxon>
        <taxon>Ancylobacter</taxon>
    </lineage>
</organism>
<proteinExistence type="predicted"/>
<dbReference type="Proteomes" id="UP000006633">
    <property type="component" value="Chromosome"/>
</dbReference>
<sequence length="137" mass="13089">MNRILSLMALAGAVAVVSAGAASAQGACSTSGVLVAAQGTVLVDRGAGFKPASVGASVYSGNRISVQGIGSATVDFGGARTVTVSSSSTQTLPGCGLFQDANTGAVVVGTVVIAGGIGAAIALSNDDSNTPFFPISP</sequence>
<dbReference type="RefSeq" id="WP_013167998.1">
    <property type="nucleotide sequence ID" value="NC_014217.1"/>
</dbReference>
<name>D7A839_ANCN5</name>
<protein>
    <submittedName>
        <fullName evidence="2">AOT6 amino acid transporter</fullName>
    </submittedName>
</protein>
<dbReference type="AlphaFoldDB" id="D7A839"/>
<feature type="signal peptide" evidence="1">
    <location>
        <begin position="1"/>
        <end position="24"/>
    </location>
</feature>
<keyword evidence="1" id="KW-0732">Signal</keyword>
<dbReference type="KEGG" id="sno:Snov_3222"/>
<dbReference type="eggNOG" id="ENOG503158B">
    <property type="taxonomic scope" value="Bacteria"/>
</dbReference>
<evidence type="ECO:0000313" key="2">
    <source>
        <dbReference type="EMBL" id="ADH90497.1"/>
    </source>
</evidence>
<evidence type="ECO:0000256" key="1">
    <source>
        <dbReference type="SAM" id="SignalP"/>
    </source>
</evidence>
<evidence type="ECO:0000313" key="3">
    <source>
        <dbReference type="Proteomes" id="UP000006633"/>
    </source>
</evidence>
<gene>
    <name evidence="2" type="ordered locus">Snov_3222</name>
</gene>
<dbReference type="EMBL" id="CP002026">
    <property type="protein sequence ID" value="ADH90497.1"/>
    <property type="molecule type" value="Genomic_DNA"/>
</dbReference>
<dbReference type="STRING" id="639283.Snov_3222"/>
<accession>D7A839</accession>